<protein>
    <submittedName>
        <fullName evidence="1">HlyD family secretion protein</fullName>
    </submittedName>
</protein>
<dbReference type="Proteomes" id="UP001061991">
    <property type="component" value="Plasmid p_unnamed1"/>
</dbReference>
<reference evidence="1" key="1">
    <citation type="submission" date="2022-09" db="EMBL/GenBank/DDBJ databases">
        <title>Interaction between co-microsymbionts with complementary sets of symbiotic genes in legume-rhizobium systems.</title>
        <authorList>
            <person name="Safronova V."/>
            <person name="Sazanova A."/>
            <person name="Afonin A."/>
            <person name="Chirak E."/>
        </authorList>
    </citation>
    <scope>NUCLEOTIDE SEQUENCE</scope>
    <source>
        <strain evidence="1">A18/3m</strain>
    </source>
</reference>
<name>A0ACD4CY43_9HYPH</name>
<gene>
    <name evidence="1" type="ORF">N8E88_10685</name>
</gene>
<keyword evidence="1" id="KW-0614">Plasmid</keyword>
<keyword evidence="2" id="KW-1185">Reference proteome</keyword>
<evidence type="ECO:0000313" key="2">
    <source>
        <dbReference type="Proteomes" id="UP001061991"/>
    </source>
</evidence>
<organism evidence="1 2">
    <name type="scientific">Phyllobacterium zundukense</name>
    <dbReference type="NCBI Taxonomy" id="1867719"/>
    <lineage>
        <taxon>Bacteria</taxon>
        <taxon>Pseudomonadati</taxon>
        <taxon>Pseudomonadota</taxon>
        <taxon>Alphaproteobacteria</taxon>
        <taxon>Hyphomicrobiales</taxon>
        <taxon>Phyllobacteriaceae</taxon>
        <taxon>Phyllobacterium</taxon>
    </lineage>
</organism>
<accession>A0ACD4CY43</accession>
<geneLocation type="plasmid" evidence="1 2">
    <name>p_unnamed1</name>
</geneLocation>
<sequence length="390" mass="41293">MTSGETSTQNDEQAAVDLATTRSAVGSSKKGRLIRIGLLCLVVPVVAAAGTYFVINYVSVGRFLVSTDDAYIQADVVPIAPQVEGYIREVLVTDNQAVKSGQLLAKLDDRTYRAAVDQAIAAVAEAQASITDIEARLDQQQSAIQEAGATTNVDKATETFDSQNDQRYGTLATSGYGNEQNAQQAHAQDQAAKSTIIRDEAALLVAQKQVATLNAELGKANAVLAQTKAAQDQAELNLGYTVITSPIAGVVGERTLRPGEFVQPGTGLMAIVPLESTYIVANFEETQLSDVRVGQTVTARIDTFPDARIVGYVDSMAPASGEEFALLPPDNATGNFTKIVQRIPVRITLDRSNPLAGRLKPGMSVTATIDTRTTPTTTESAGQSPNHTVP</sequence>
<evidence type="ECO:0000313" key="1">
    <source>
        <dbReference type="EMBL" id="UXN58486.1"/>
    </source>
</evidence>
<dbReference type="EMBL" id="CP104972">
    <property type="protein sequence ID" value="UXN58486.1"/>
    <property type="molecule type" value="Genomic_DNA"/>
</dbReference>
<proteinExistence type="predicted"/>